<dbReference type="GO" id="GO:0006629">
    <property type="term" value="P:lipid metabolic process"/>
    <property type="evidence" value="ECO:0007669"/>
    <property type="project" value="UniProtKB-KW"/>
</dbReference>
<gene>
    <name evidence="8" type="ORF">HS088_TW14G00411</name>
</gene>
<dbReference type="EMBL" id="JAAARO010000014">
    <property type="protein sequence ID" value="KAF5736273.1"/>
    <property type="molecule type" value="Genomic_DNA"/>
</dbReference>
<organism evidence="8 9">
    <name type="scientific">Tripterygium wilfordii</name>
    <name type="common">Thunder God vine</name>
    <dbReference type="NCBI Taxonomy" id="458696"/>
    <lineage>
        <taxon>Eukaryota</taxon>
        <taxon>Viridiplantae</taxon>
        <taxon>Streptophyta</taxon>
        <taxon>Embryophyta</taxon>
        <taxon>Tracheophyta</taxon>
        <taxon>Spermatophyta</taxon>
        <taxon>Magnoliopsida</taxon>
        <taxon>eudicotyledons</taxon>
        <taxon>Gunneridae</taxon>
        <taxon>Pentapetalae</taxon>
        <taxon>rosids</taxon>
        <taxon>fabids</taxon>
        <taxon>Celastrales</taxon>
        <taxon>Celastraceae</taxon>
        <taxon>Tripterygium</taxon>
    </lineage>
</organism>
<evidence type="ECO:0000256" key="3">
    <source>
        <dbReference type="ARBA" id="ARBA00022824"/>
    </source>
</evidence>
<reference evidence="8 9" key="1">
    <citation type="journal article" date="2020" name="Nat. Commun.">
        <title>Genome of Tripterygium wilfordii and identification of cytochrome P450 involved in triptolide biosynthesis.</title>
        <authorList>
            <person name="Tu L."/>
            <person name="Su P."/>
            <person name="Zhang Z."/>
            <person name="Gao L."/>
            <person name="Wang J."/>
            <person name="Hu T."/>
            <person name="Zhou J."/>
            <person name="Zhang Y."/>
            <person name="Zhao Y."/>
            <person name="Liu Y."/>
            <person name="Song Y."/>
            <person name="Tong Y."/>
            <person name="Lu Y."/>
            <person name="Yang J."/>
            <person name="Xu C."/>
            <person name="Jia M."/>
            <person name="Peters R.J."/>
            <person name="Huang L."/>
            <person name="Gao W."/>
        </authorList>
    </citation>
    <scope>NUCLEOTIDE SEQUENCE [LARGE SCALE GENOMIC DNA]</scope>
    <source>
        <strain evidence="9">cv. XIE 37</strain>
        <tissue evidence="8">Leaf</tissue>
    </source>
</reference>
<keyword evidence="5" id="KW-0443">Lipid metabolism</keyword>
<dbReference type="GO" id="GO:0005789">
    <property type="term" value="C:endoplasmic reticulum membrane"/>
    <property type="evidence" value="ECO:0007669"/>
    <property type="project" value="UniProtKB-SubCell"/>
</dbReference>
<comment type="caution">
    <text evidence="8">The sequence shown here is derived from an EMBL/GenBank/DDBJ whole genome shotgun (WGS) entry which is preliminary data.</text>
</comment>
<keyword evidence="4 7" id="KW-1133">Transmembrane helix</keyword>
<dbReference type="GO" id="GO:0140042">
    <property type="term" value="P:lipid droplet formation"/>
    <property type="evidence" value="ECO:0007669"/>
    <property type="project" value="UniProtKB-ARBA"/>
</dbReference>
<feature type="transmembrane region" description="Helical" evidence="7">
    <location>
        <begin position="93"/>
        <end position="115"/>
    </location>
</feature>
<evidence type="ECO:0000313" key="9">
    <source>
        <dbReference type="Proteomes" id="UP000593562"/>
    </source>
</evidence>
<dbReference type="Proteomes" id="UP000593562">
    <property type="component" value="Unassembled WGS sequence"/>
</dbReference>
<dbReference type="Pfam" id="PF06775">
    <property type="entry name" value="Seipin"/>
    <property type="match status" value="1"/>
</dbReference>
<sequence>MRSTTSPSTIWVGADQLEESTSDSSLSLPEPVGMWLRWRFRLPRHSSAADQFLADSLEKNLGIRIFQIPPPYNLVSLKFLTRKREGVQIYMEAFIYILLGIVMVLICWPCLVQFLSGFLVRNMVEEPVEIKEKLNFDYTKNSPVALVLIWSCPAVGFGVNCNENVTVLKNKGSWLIPVNHKLQVKSVDFLSANCETFASSSHPSMLKFKSEPIRLLLTSLKIVPLVAGYISESQTMNLKIRGLYCRRCSHCLLKSHT</sequence>
<dbReference type="PANTHER" id="PTHR21212">
    <property type="entry name" value="BERNARDINELLI-SEIP CONGENITAL LIPODYSTROPHY 2 HOMOLOG BSCL2 PROTEIN"/>
    <property type="match status" value="1"/>
</dbReference>
<protein>
    <submittedName>
        <fullName evidence="8">Putative Adipose-regulatory protein</fullName>
    </submittedName>
</protein>
<dbReference type="CDD" id="cd23995">
    <property type="entry name" value="Seipin_BSCL2_like"/>
    <property type="match status" value="1"/>
</dbReference>
<name>A0A7J7CQ83_TRIWF</name>
<dbReference type="InParanoid" id="A0A7J7CQ83"/>
<evidence type="ECO:0000256" key="6">
    <source>
        <dbReference type="ARBA" id="ARBA00023136"/>
    </source>
</evidence>
<dbReference type="AlphaFoldDB" id="A0A7J7CQ83"/>
<evidence type="ECO:0000256" key="2">
    <source>
        <dbReference type="ARBA" id="ARBA00022692"/>
    </source>
</evidence>
<keyword evidence="2 7" id="KW-0812">Transmembrane</keyword>
<dbReference type="InterPro" id="IPR009617">
    <property type="entry name" value="Seipin"/>
</dbReference>
<evidence type="ECO:0000256" key="1">
    <source>
        <dbReference type="ARBA" id="ARBA00004477"/>
    </source>
</evidence>
<evidence type="ECO:0000256" key="7">
    <source>
        <dbReference type="SAM" id="Phobius"/>
    </source>
</evidence>
<evidence type="ECO:0000313" key="8">
    <source>
        <dbReference type="EMBL" id="KAF5736273.1"/>
    </source>
</evidence>
<proteinExistence type="predicted"/>
<keyword evidence="3" id="KW-0256">Endoplasmic reticulum</keyword>
<comment type="subcellular location">
    <subcellularLocation>
        <location evidence="1">Endoplasmic reticulum membrane</location>
        <topology evidence="1">Multi-pass membrane protein</topology>
    </subcellularLocation>
</comment>
<keyword evidence="9" id="KW-1185">Reference proteome</keyword>
<dbReference type="PANTHER" id="PTHR21212:SF0">
    <property type="entry name" value="SEIPIN"/>
    <property type="match status" value="1"/>
</dbReference>
<accession>A0A7J7CQ83</accession>
<evidence type="ECO:0000256" key="4">
    <source>
        <dbReference type="ARBA" id="ARBA00022989"/>
    </source>
</evidence>
<evidence type="ECO:0000256" key="5">
    <source>
        <dbReference type="ARBA" id="ARBA00023098"/>
    </source>
</evidence>
<keyword evidence="6 7" id="KW-0472">Membrane</keyword>